<dbReference type="AlphaFoldDB" id="A0A6V7UR80"/>
<evidence type="ECO:0000313" key="2">
    <source>
        <dbReference type="Proteomes" id="UP000580250"/>
    </source>
</evidence>
<dbReference type="EMBL" id="CAJEWN010000101">
    <property type="protein sequence ID" value="CAD2164075.1"/>
    <property type="molecule type" value="Genomic_DNA"/>
</dbReference>
<dbReference type="Proteomes" id="UP000580250">
    <property type="component" value="Unassembled WGS sequence"/>
</dbReference>
<gene>
    <name evidence="1" type="ORF">MENT_LOCUS16378</name>
</gene>
<evidence type="ECO:0000313" key="1">
    <source>
        <dbReference type="EMBL" id="CAD2164075.1"/>
    </source>
</evidence>
<protein>
    <submittedName>
        <fullName evidence="1">Uncharacterized protein</fullName>
    </submittedName>
</protein>
<sequence length="286" mass="33942">MSYYEQYVQHPINSSISIEAIKALNTRFLLGKITYQYSVIDKIFEENNYLHNIFKERLDWAINKAYHKFKGGFYSDEKLCFMVEFIKILEKCMKIAVNNPNQAALLIIIWNGTFCRRRIIHKKALMEVQELVSSPHFNFLKDLSSQILQKCTQPGMLSKLDLLSPNVTVQEFYEVDISSSKQRERLRKHFSGTLLKVNKLETILNKIAIQIISFIRWIEIEIISQLKDVLNDELLKEFRTEVLKYKSDYDKIFNMNIEELIKKQTKLNIQQFKLYKKLIKNKILKI</sequence>
<accession>A0A6V7UR80</accession>
<comment type="caution">
    <text evidence="1">The sequence shown here is derived from an EMBL/GenBank/DDBJ whole genome shotgun (WGS) entry which is preliminary data.</text>
</comment>
<reference evidence="1 2" key="1">
    <citation type="submission" date="2020-08" db="EMBL/GenBank/DDBJ databases">
        <authorList>
            <person name="Koutsovoulos G."/>
            <person name="Danchin GJ E."/>
        </authorList>
    </citation>
    <scope>NUCLEOTIDE SEQUENCE [LARGE SCALE GENOMIC DNA]</scope>
</reference>
<organism evidence="1 2">
    <name type="scientific">Meloidogyne enterolobii</name>
    <name type="common">Root-knot nematode worm</name>
    <name type="synonym">Meloidogyne mayaguensis</name>
    <dbReference type="NCBI Taxonomy" id="390850"/>
    <lineage>
        <taxon>Eukaryota</taxon>
        <taxon>Metazoa</taxon>
        <taxon>Ecdysozoa</taxon>
        <taxon>Nematoda</taxon>
        <taxon>Chromadorea</taxon>
        <taxon>Rhabditida</taxon>
        <taxon>Tylenchina</taxon>
        <taxon>Tylenchomorpha</taxon>
        <taxon>Tylenchoidea</taxon>
        <taxon>Meloidogynidae</taxon>
        <taxon>Meloidogyninae</taxon>
        <taxon>Meloidogyne</taxon>
    </lineage>
</organism>
<name>A0A6V7UR80_MELEN</name>
<proteinExistence type="predicted"/>